<evidence type="ECO:0000313" key="1">
    <source>
        <dbReference type="EMBL" id="CAH3190055.1"/>
    </source>
</evidence>
<dbReference type="EMBL" id="CALNXI010002696">
    <property type="protein sequence ID" value="CAH3190055.1"/>
    <property type="molecule type" value="Genomic_DNA"/>
</dbReference>
<keyword evidence="2" id="KW-1185">Reference proteome</keyword>
<reference evidence="1 2" key="1">
    <citation type="submission" date="2022-05" db="EMBL/GenBank/DDBJ databases">
        <authorList>
            <consortium name="Genoscope - CEA"/>
            <person name="William W."/>
        </authorList>
    </citation>
    <scope>NUCLEOTIDE SEQUENCE [LARGE SCALE GENOMIC DNA]</scope>
</reference>
<comment type="caution">
    <text evidence="1">The sequence shown here is derived from an EMBL/GenBank/DDBJ whole genome shotgun (WGS) entry which is preliminary data.</text>
</comment>
<evidence type="ECO:0000313" key="2">
    <source>
        <dbReference type="Proteomes" id="UP001159427"/>
    </source>
</evidence>
<accession>A0ABN8SFP0</accession>
<organism evidence="1 2">
    <name type="scientific">Porites evermanni</name>
    <dbReference type="NCBI Taxonomy" id="104178"/>
    <lineage>
        <taxon>Eukaryota</taxon>
        <taxon>Metazoa</taxon>
        <taxon>Cnidaria</taxon>
        <taxon>Anthozoa</taxon>
        <taxon>Hexacorallia</taxon>
        <taxon>Scleractinia</taxon>
        <taxon>Fungiina</taxon>
        <taxon>Poritidae</taxon>
        <taxon>Porites</taxon>
    </lineage>
</organism>
<protein>
    <submittedName>
        <fullName evidence="1">Uncharacterized protein</fullName>
    </submittedName>
</protein>
<gene>
    <name evidence="1" type="ORF">PEVE_00020012</name>
</gene>
<dbReference type="Proteomes" id="UP001159427">
    <property type="component" value="Unassembled WGS sequence"/>
</dbReference>
<proteinExistence type="predicted"/>
<name>A0ABN8SFP0_9CNID</name>
<sequence>MITTQKAFNKSLVDENTQIIFLDEAHANLMDPDDWKILTQGGLTAHDRNKSHSLKQRQLNLLAAGVKRAVEDINNQDQRARKRALEETRQRWISLVMMREGDVPLLQSVSNAYHSNIEEGKNTLQRKKNNNNGC</sequence>